<dbReference type="GO" id="GO:0030170">
    <property type="term" value="F:pyridoxal phosphate binding"/>
    <property type="evidence" value="ECO:0007669"/>
    <property type="project" value="InterPro"/>
</dbReference>
<dbReference type="InterPro" id="IPR015421">
    <property type="entry name" value="PyrdxlP-dep_Trfase_major"/>
</dbReference>
<name>A0A9X3S9N1_9ACTN</name>
<dbReference type="AlphaFoldDB" id="A0A9X3S9N1"/>
<accession>A0A9X3S9N1</accession>
<keyword evidence="2 3" id="KW-0663">Pyridoxal phosphate</keyword>
<sequence length="435" mass="46198">MLDVELDRFRELHPRCAALHERARGSLFGGVPMPWMMLWAGGYPVAVESASGSRVTCADGVEFVDLCLGDTGAMAGHSPAPVLEVLRAPRGITTMLPTEDAAWVGEELTRRFTLPRWLFTLTATDANRTALRIARMLTGRPRVLVYSYCYHGSVDEAFAVGEGGVTVSRAGNVGPPVDVAQTTTAIEFNDVDALELALASGDIACVLAEPAMTNMGIVLPDDGYHDALRALCSTYGTLLIIDETHTFSAGPGGCTRAWDLEPDLLTIGKAIGGGVPCGALGLSAHVEERMLAAVEADYEDTGGVGGTLAGNALSLAAMRATLGSVLTDDVWEHTIPLAARFADGVRAGFGEREWNVTQLGCRAEYRFEAAPARNGTQAHLASDPDLERYLHLFALNRGVLLTPFHNMALMAPTTTAADVDRHTAVFAEAVSTSGR</sequence>
<protein>
    <submittedName>
        <fullName evidence="4">Transaminase</fullName>
    </submittedName>
</protein>
<keyword evidence="5" id="KW-1185">Reference proteome</keyword>
<evidence type="ECO:0000256" key="2">
    <source>
        <dbReference type="ARBA" id="ARBA00022898"/>
    </source>
</evidence>
<evidence type="ECO:0000256" key="3">
    <source>
        <dbReference type="RuleBase" id="RU003560"/>
    </source>
</evidence>
<comment type="caution">
    <text evidence="4">The sequence shown here is derived from an EMBL/GenBank/DDBJ whole genome shotgun (WGS) entry which is preliminary data.</text>
</comment>
<evidence type="ECO:0000313" key="4">
    <source>
        <dbReference type="EMBL" id="MDA0165193.1"/>
    </source>
</evidence>
<reference evidence="4" key="1">
    <citation type="submission" date="2022-10" db="EMBL/GenBank/DDBJ databases">
        <title>The WGS of Solirubrobacter ginsenosidimutans DSM 21036.</title>
        <authorList>
            <person name="Jiang Z."/>
        </authorList>
    </citation>
    <scope>NUCLEOTIDE SEQUENCE</scope>
    <source>
        <strain evidence="4">DSM 21036</strain>
    </source>
</reference>
<dbReference type="Proteomes" id="UP001149140">
    <property type="component" value="Unassembled WGS sequence"/>
</dbReference>
<dbReference type="InterPro" id="IPR015422">
    <property type="entry name" value="PyrdxlP-dep_Trfase_small"/>
</dbReference>
<evidence type="ECO:0000256" key="1">
    <source>
        <dbReference type="ARBA" id="ARBA00001933"/>
    </source>
</evidence>
<dbReference type="NCBIfam" id="NF005453">
    <property type="entry name" value="PRK07046.1"/>
    <property type="match status" value="1"/>
</dbReference>
<dbReference type="InterPro" id="IPR015424">
    <property type="entry name" value="PyrdxlP-dep_Trfase"/>
</dbReference>
<dbReference type="PANTHER" id="PTHR43713:SF3">
    <property type="entry name" value="GLUTAMATE-1-SEMIALDEHYDE 2,1-AMINOMUTASE 1, CHLOROPLASTIC-RELATED"/>
    <property type="match status" value="1"/>
</dbReference>
<dbReference type="EMBL" id="JAPDOD010000043">
    <property type="protein sequence ID" value="MDA0165193.1"/>
    <property type="molecule type" value="Genomic_DNA"/>
</dbReference>
<dbReference type="SUPFAM" id="SSF53383">
    <property type="entry name" value="PLP-dependent transferases"/>
    <property type="match status" value="1"/>
</dbReference>
<proteinExistence type="inferred from homology"/>
<comment type="cofactor">
    <cofactor evidence="1">
        <name>pyridoxal 5'-phosphate</name>
        <dbReference type="ChEBI" id="CHEBI:597326"/>
    </cofactor>
</comment>
<dbReference type="RefSeq" id="WP_270044450.1">
    <property type="nucleotide sequence ID" value="NZ_JAPDOD010000043.1"/>
</dbReference>
<comment type="similarity">
    <text evidence="3">Belongs to the class-III pyridoxal-phosphate-dependent aminotransferase family.</text>
</comment>
<organism evidence="4 5">
    <name type="scientific">Solirubrobacter ginsenosidimutans</name>
    <dbReference type="NCBI Taxonomy" id="490573"/>
    <lineage>
        <taxon>Bacteria</taxon>
        <taxon>Bacillati</taxon>
        <taxon>Actinomycetota</taxon>
        <taxon>Thermoleophilia</taxon>
        <taxon>Solirubrobacterales</taxon>
        <taxon>Solirubrobacteraceae</taxon>
        <taxon>Solirubrobacter</taxon>
    </lineage>
</organism>
<dbReference type="Gene3D" id="3.90.1150.10">
    <property type="entry name" value="Aspartate Aminotransferase, domain 1"/>
    <property type="match status" value="1"/>
</dbReference>
<dbReference type="GO" id="GO:0008483">
    <property type="term" value="F:transaminase activity"/>
    <property type="evidence" value="ECO:0007669"/>
    <property type="project" value="InterPro"/>
</dbReference>
<dbReference type="Gene3D" id="3.40.640.10">
    <property type="entry name" value="Type I PLP-dependent aspartate aminotransferase-like (Major domain)"/>
    <property type="match status" value="1"/>
</dbReference>
<dbReference type="InterPro" id="IPR005814">
    <property type="entry name" value="Aminotrans_3"/>
</dbReference>
<dbReference type="PANTHER" id="PTHR43713">
    <property type="entry name" value="GLUTAMATE-1-SEMIALDEHYDE 2,1-AMINOMUTASE"/>
    <property type="match status" value="1"/>
</dbReference>
<dbReference type="Pfam" id="PF00202">
    <property type="entry name" value="Aminotran_3"/>
    <property type="match status" value="1"/>
</dbReference>
<gene>
    <name evidence="4" type="ORF">OM076_33295</name>
</gene>
<evidence type="ECO:0000313" key="5">
    <source>
        <dbReference type="Proteomes" id="UP001149140"/>
    </source>
</evidence>